<gene>
    <name evidence="2" type="ORF">K505DRAFT_92253</name>
</gene>
<evidence type="ECO:0000256" key="1">
    <source>
        <dbReference type="SAM" id="Phobius"/>
    </source>
</evidence>
<dbReference type="EMBL" id="MU001776">
    <property type="protein sequence ID" value="KAF2798825.1"/>
    <property type="molecule type" value="Genomic_DNA"/>
</dbReference>
<evidence type="ECO:0000313" key="3">
    <source>
        <dbReference type="Proteomes" id="UP000799757"/>
    </source>
</evidence>
<dbReference type="AlphaFoldDB" id="A0A6A6XS36"/>
<keyword evidence="1" id="KW-1133">Transmembrane helix</keyword>
<keyword evidence="3" id="KW-1185">Reference proteome</keyword>
<proteinExistence type="predicted"/>
<feature type="transmembrane region" description="Helical" evidence="1">
    <location>
        <begin position="36"/>
        <end position="56"/>
    </location>
</feature>
<reference evidence="2" key="1">
    <citation type="journal article" date="2020" name="Stud. Mycol.">
        <title>101 Dothideomycetes genomes: a test case for predicting lifestyles and emergence of pathogens.</title>
        <authorList>
            <person name="Haridas S."/>
            <person name="Albert R."/>
            <person name="Binder M."/>
            <person name="Bloem J."/>
            <person name="Labutti K."/>
            <person name="Salamov A."/>
            <person name="Andreopoulos B."/>
            <person name="Baker S."/>
            <person name="Barry K."/>
            <person name="Bills G."/>
            <person name="Bluhm B."/>
            <person name="Cannon C."/>
            <person name="Castanera R."/>
            <person name="Culley D."/>
            <person name="Daum C."/>
            <person name="Ezra D."/>
            <person name="Gonzalez J."/>
            <person name="Henrissat B."/>
            <person name="Kuo A."/>
            <person name="Liang C."/>
            <person name="Lipzen A."/>
            <person name="Lutzoni F."/>
            <person name="Magnuson J."/>
            <person name="Mondo S."/>
            <person name="Nolan M."/>
            <person name="Ohm R."/>
            <person name="Pangilinan J."/>
            <person name="Park H.-J."/>
            <person name="Ramirez L."/>
            <person name="Alfaro M."/>
            <person name="Sun H."/>
            <person name="Tritt A."/>
            <person name="Yoshinaga Y."/>
            <person name="Zwiers L.-H."/>
            <person name="Turgeon B."/>
            <person name="Goodwin S."/>
            <person name="Spatafora J."/>
            <person name="Crous P."/>
            <person name="Grigoriev I."/>
        </authorList>
    </citation>
    <scope>NUCLEOTIDE SEQUENCE</scope>
    <source>
        <strain evidence="2">CBS 109.77</strain>
    </source>
</reference>
<name>A0A6A6XS36_9PLEO</name>
<keyword evidence="1" id="KW-0472">Membrane</keyword>
<sequence>MLGHKYCFVLICLSLVNVFRYDCSSIILFISPGTLVSYGEITATLVMLSIVSFTAFNPALASHPYSTAAIHVFLDSGGLERHFH</sequence>
<accession>A0A6A6XS36</accession>
<protein>
    <submittedName>
        <fullName evidence="2">Uncharacterized protein</fullName>
    </submittedName>
</protein>
<dbReference type="Proteomes" id="UP000799757">
    <property type="component" value="Unassembled WGS sequence"/>
</dbReference>
<organism evidence="2 3">
    <name type="scientific">Melanomma pulvis-pyrius CBS 109.77</name>
    <dbReference type="NCBI Taxonomy" id="1314802"/>
    <lineage>
        <taxon>Eukaryota</taxon>
        <taxon>Fungi</taxon>
        <taxon>Dikarya</taxon>
        <taxon>Ascomycota</taxon>
        <taxon>Pezizomycotina</taxon>
        <taxon>Dothideomycetes</taxon>
        <taxon>Pleosporomycetidae</taxon>
        <taxon>Pleosporales</taxon>
        <taxon>Melanommataceae</taxon>
        <taxon>Melanomma</taxon>
    </lineage>
</organism>
<keyword evidence="1" id="KW-0812">Transmembrane</keyword>
<evidence type="ECO:0000313" key="2">
    <source>
        <dbReference type="EMBL" id="KAF2798825.1"/>
    </source>
</evidence>